<dbReference type="InterPro" id="IPR036390">
    <property type="entry name" value="WH_DNA-bd_sf"/>
</dbReference>
<keyword evidence="2 5" id="KW-0647">Proteasome</keyword>
<dbReference type="InterPro" id="IPR050756">
    <property type="entry name" value="CSN3"/>
</dbReference>
<feature type="compositionally biased region" description="Polar residues" evidence="3">
    <location>
        <begin position="1"/>
        <end position="15"/>
    </location>
</feature>
<evidence type="ECO:0000256" key="1">
    <source>
        <dbReference type="ARBA" id="ARBA00007912"/>
    </source>
</evidence>
<accession>A0AAV7JPK6</accession>
<sequence length="497" mass="56843">MSSEQSTEVSVASEGSKTEEMQVDRDQPETPAPLDKDSITVGDIRDQIRLLERSVQLQENRFIFRVLRALNSTRKRINCAVLHKLISSTYPTDSPLQKELLSYLPELMSSDISNAQQEVGKKAPVTILPEVDAYLHLLVLLFLLDTNTSDPHSKPCADSLSMKLGAHNRRSLDMLASKCYFYHARVYELEGNLHKLRGFLHGRLRTCTLRRDEYGQAVLMNLLLRNYIHYNLFDQASKLVSKASFPEHASNNETARYLFYVGRIKATQLEYAEAHRCLLQAMRKAPQNTAIGFKQTASKFAVVVQLLIGEIPDRNIFYDKHLVRPLAPYFQLVQNVRTGDLNKFSQLLEVSKGKFLEDRTYTLIMRLRHNVIKTGIKMISMSYSRISLEELGSKLGLGSAENAEFIVAKAIRDKVIDASIDHEQGFMRSREVRDIYITSEPQTAFHQRICFCLEVRNEAVKAMRFPPKAYKQGEKEARDFSDHIDLVELVEDDDDFS</sequence>
<dbReference type="InterPro" id="IPR057985">
    <property type="entry name" value="TPR_PSMD3_N"/>
</dbReference>
<feature type="compositionally biased region" description="Basic and acidic residues" evidence="3">
    <location>
        <begin position="16"/>
        <end position="38"/>
    </location>
</feature>
<dbReference type="InterPro" id="IPR013586">
    <property type="entry name" value="PSMD3_C"/>
</dbReference>
<name>A0AAV7JPK6_9METZ</name>
<evidence type="ECO:0000256" key="2">
    <source>
        <dbReference type="ARBA" id="ARBA00022942"/>
    </source>
</evidence>
<dbReference type="AlphaFoldDB" id="A0AAV7JPK6"/>
<dbReference type="SMART" id="SM00753">
    <property type="entry name" value="PAM"/>
    <property type="match status" value="1"/>
</dbReference>
<evidence type="ECO:0000313" key="6">
    <source>
        <dbReference type="Proteomes" id="UP001165289"/>
    </source>
</evidence>
<dbReference type="PANTHER" id="PTHR10758">
    <property type="entry name" value="26S PROTEASOME NON-ATPASE REGULATORY SUBUNIT 3/COP9 SIGNALOSOME COMPLEX SUBUNIT 3"/>
    <property type="match status" value="1"/>
</dbReference>
<dbReference type="Pfam" id="PF25573">
    <property type="entry name" value="TPR_PSMD3_N"/>
    <property type="match status" value="1"/>
</dbReference>
<comment type="caution">
    <text evidence="5">The sequence shown here is derived from an EMBL/GenBank/DDBJ whole genome shotgun (WGS) entry which is preliminary data.</text>
</comment>
<dbReference type="GO" id="GO:0042176">
    <property type="term" value="P:regulation of protein catabolic process"/>
    <property type="evidence" value="ECO:0007669"/>
    <property type="project" value="InterPro"/>
</dbReference>
<dbReference type="SMART" id="SM00088">
    <property type="entry name" value="PINT"/>
    <property type="match status" value="1"/>
</dbReference>
<dbReference type="InterPro" id="IPR000717">
    <property type="entry name" value="PCI_dom"/>
</dbReference>
<comment type="similarity">
    <text evidence="1">Belongs to the proteasome subunit S3 family.</text>
</comment>
<dbReference type="InterPro" id="IPR036388">
    <property type="entry name" value="WH-like_DNA-bd_sf"/>
</dbReference>
<dbReference type="GO" id="GO:0030234">
    <property type="term" value="F:enzyme regulator activity"/>
    <property type="evidence" value="ECO:0007669"/>
    <property type="project" value="InterPro"/>
</dbReference>
<feature type="region of interest" description="Disordered" evidence="3">
    <location>
        <begin position="1"/>
        <end position="38"/>
    </location>
</feature>
<dbReference type="GO" id="GO:0008541">
    <property type="term" value="C:proteasome regulatory particle, lid subcomplex"/>
    <property type="evidence" value="ECO:0007669"/>
    <property type="project" value="TreeGrafter"/>
</dbReference>
<protein>
    <submittedName>
        <fullName evidence="5">26S proteasome non-ATPase regulatory subunit 3-like</fullName>
    </submittedName>
</protein>
<keyword evidence="6" id="KW-1185">Reference proteome</keyword>
<dbReference type="PANTHER" id="PTHR10758:SF2">
    <property type="entry name" value="26S PROTEASOME NON-ATPASE REGULATORY SUBUNIT 3"/>
    <property type="match status" value="1"/>
</dbReference>
<dbReference type="PROSITE" id="PS50250">
    <property type="entry name" value="PCI"/>
    <property type="match status" value="1"/>
</dbReference>
<dbReference type="Pfam" id="PF01399">
    <property type="entry name" value="PCI"/>
    <property type="match status" value="1"/>
</dbReference>
<dbReference type="Proteomes" id="UP001165289">
    <property type="component" value="Unassembled WGS sequence"/>
</dbReference>
<dbReference type="SUPFAM" id="SSF46785">
    <property type="entry name" value="Winged helix' DNA-binding domain"/>
    <property type="match status" value="1"/>
</dbReference>
<dbReference type="Pfam" id="PF08375">
    <property type="entry name" value="Rpn3_C"/>
    <property type="match status" value="1"/>
</dbReference>
<dbReference type="GO" id="GO:0006511">
    <property type="term" value="P:ubiquitin-dependent protein catabolic process"/>
    <property type="evidence" value="ECO:0007669"/>
    <property type="project" value="TreeGrafter"/>
</dbReference>
<reference evidence="5 6" key="1">
    <citation type="journal article" date="2023" name="BMC Biol.">
        <title>The compact genome of the sponge Oopsacas minuta (Hexactinellida) is lacking key metazoan core genes.</title>
        <authorList>
            <person name="Santini S."/>
            <person name="Schenkelaars Q."/>
            <person name="Jourda C."/>
            <person name="Duchesne M."/>
            <person name="Belahbib H."/>
            <person name="Rocher C."/>
            <person name="Selva M."/>
            <person name="Riesgo A."/>
            <person name="Vervoort M."/>
            <person name="Leys S.P."/>
            <person name="Kodjabachian L."/>
            <person name="Le Bivic A."/>
            <person name="Borchiellini C."/>
            <person name="Claverie J.M."/>
            <person name="Renard E."/>
        </authorList>
    </citation>
    <scope>NUCLEOTIDE SEQUENCE [LARGE SCALE GENOMIC DNA]</scope>
    <source>
        <strain evidence="5">SPO-2</strain>
    </source>
</reference>
<dbReference type="EMBL" id="JAKMXF010000310">
    <property type="protein sequence ID" value="KAI6650751.1"/>
    <property type="molecule type" value="Genomic_DNA"/>
</dbReference>
<evidence type="ECO:0000313" key="5">
    <source>
        <dbReference type="EMBL" id="KAI6650751.1"/>
    </source>
</evidence>
<evidence type="ECO:0000256" key="3">
    <source>
        <dbReference type="SAM" id="MobiDB-lite"/>
    </source>
</evidence>
<proteinExistence type="inferred from homology"/>
<evidence type="ECO:0000259" key="4">
    <source>
        <dbReference type="PROSITE" id="PS50250"/>
    </source>
</evidence>
<feature type="domain" description="PCI" evidence="4">
    <location>
        <begin position="255"/>
        <end position="434"/>
    </location>
</feature>
<organism evidence="5 6">
    <name type="scientific">Oopsacas minuta</name>
    <dbReference type="NCBI Taxonomy" id="111878"/>
    <lineage>
        <taxon>Eukaryota</taxon>
        <taxon>Metazoa</taxon>
        <taxon>Porifera</taxon>
        <taxon>Hexactinellida</taxon>
        <taxon>Hexasterophora</taxon>
        <taxon>Lyssacinosida</taxon>
        <taxon>Leucopsacidae</taxon>
        <taxon>Oopsacas</taxon>
    </lineage>
</organism>
<gene>
    <name evidence="5" type="ORF">LOD99_7802</name>
</gene>
<dbReference type="Gene3D" id="1.10.10.10">
    <property type="entry name" value="Winged helix-like DNA-binding domain superfamily/Winged helix DNA-binding domain"/>
    <property type="match status" value="1"/>
</dbReference>